<keyword evidence="2" id="KW-1185">Reference proteome</keyword>
<proteinExistence type="predicted"/>
<gene>
    <name evidence="1" type="primary">gb14467</name>
    <name evidence="1" type="ORF">PR202_gb14467</name>
</gene>
<dbReference type="Proteomes" id="UP001054889">
    <property type="component" value="Unassembled WGS sequence"/>
</dbReference>
<evidence type="ECO:0000313" key="1">
    <source>
        <dbReference type="EMBL" id="GJN26530.1"/>
    </source>
</evidence>
<sequence>MSVKDWRPDVRGPVFFHHGKSRSSTFTFDMERLVWTHVGEWLLPFKGRGYYHRELDAWVGICLYKEGAGRRVCCCDVPPASGCETMPASKLGRDVFYDADRGSRGDVHLGATLVYRGKSRFCLLETRVPRNDGDPSKHFRVVKMTSFALKYNPGVLDIAAIFYDVCKQYASFTAF</sequence>
<dbReference type="AlphaFoldDB" id="A0AAV5EWE1"/>
<dbReference type="Pfam" id="PF07893">
    <property type="entry name" value="DUF1668"/>
    <property type="match status" value="1"/>
</dbReference>
<name>A0AAV5EWE1_ELECO</name>
<organism evidence="1 2">
    <name type="scientific">Eleusine coracana subsp. coracana</name>
    <dbReference type="NCBI Taxonomy" id="191504"/>
    <lineage>
        <taxon>Eukaryota</taxon>
        <taxon>Viridiplantae</taxon>
        <taxon>Streptophyta</taxon>
        <taxon>Embryophyta</taxon>
        <taxon>Tracheophyta</taxon>
        <taxon>Spermatophyta</taxon>
        <taxon>Magnoliopsida</taxon>
        <taxon>Liliopsida</taxon>
        <taxon>Poales</taxon>
        <taxon>Poaceae</taxon>
        <taxon>PACMAD clade</taxon>
        <taxon>Chloridoideae</taxon>
        <taxon>Cynodonteae</taxon>
        <taxon>Eleusininae</taxon>
        <taxon>Eleusine</taxon>
    </lineage>
</organism>
<reference evidence="1" key="1">
    <citation type="journal article" date="2018" name="DNA Res.">
        <title>Multiple hybrid de novo genome assembly of finger millet, an orphan allotetraploid crop.</title>
        <authorList>
            <person name="Hatakeyama M."/>
            <person name="Aluri S."/>
            <person name="Balachadran M.T."/>
            <person name="Sivarajan S.R."/>
            <person name="Patrignani A."/>
            <person name="Gruter S."/>
            <person name="Poveda L."/>
            <person name="Shimizu-Inatsugi R."/>
            <person name="Baeten J."/>
            <person name="Francoijs K.J."/>
            <person name="Nataraja K.N."/>
            <person name="Reddy Y.A.N."/>
            <person name="Phadnis S."/>
            <person name="Ravikumar R.L."/>
            <person name="Schlapbach R."/>
            <person name="Sreeman S.M."/>
            <person name="Shimizu K.K."/>
        </authorList>
    </citation>
    <scope>NUCLEOTIDE SEQUENCE</scope>
</reference>
<comment type="caution">
    <text evidence="1">The sequence shown here is derived from an EMBL/GenBank/DDBJ whole genome shotgun (WGS) entry which is preliminary data.</text>
</comment>
<protein>
    <submittedName>
        <fullName evidence="1">Uncharacterized protein</fullName>
    </submittedName>
</protein>
<accession>A0AAV5EWE1</accession>
<reference evidence="1" key="2">
    <citation type="submission" date="2021-12" db="EMBL/GenBank/DDBJ databases">
        <title>Resequencing data analysis of finger millet.</title>
        <authorList>
            <person name="Hatakeyama M."/>
            <person name="Aluri S."/>
            <person name="Balachadran M.T."/>
            <person name="Sivarajan S.R."/>
            <person name="Poveda L."/>
            <person name="Shimizu-Inatsugi R."/>
            <person name="Schlapbach R."/>
            <person name="Sreeman S.M."/>
            <person name="Shimizu K.K."/>
        </authorList>
    </citation>
    <scope>NUCLEOTIDE SEQUENCE</scope>
</reference>
<dbReference type="InterPro" id="IPR012871">
    <property type="entry name" value="DUF1668_ORYSA"/>
</dbReference>
<dbReference type="EMBL" id="BQKI01000079">
    <property type="protein sequence ID" value="GJN26530.1"/>
    <property type="molecule type" value="Genomic_DNA"/>
</dbReference>
<evidence type="ECO:0000313" key="2">
    <source>
        <dbReference type="Proteomes" id="UP001054889"/>
    </source>
</evidence>
<dbReference type="PANTHER" id="PTHR33085:SF128">
    <property type="entry name" value="DUF1618 DOMAIN-CONTAINING PROTEIN"/>
    <property type="match status" value="1"/>
</dbReference>
<dbReference type="PANTHER" id="PTHR33085">
    <property type="entry name" value="OS12G0113100 PROTEIN-RELATED"/>
    <property type="match status" value="1"/>
</dbReference>